<dbReference type="InterPro" id="IPR034035">
    <property type="entry name" value="Astacin-like_dom"/>
</dbReference>
<keyword evidence="3 4" id="KW-0862">Zinc</keyword>
<feature type="binding site" evidence="3">
    <location>
        <position position="132"/>
    </location>
    <ligand>
        <name>Zn(2+)</name>
        <dbReference type="ChEBI" id="CHEBI:29105"/>
        <note>catalytic</note>
    </ligand>
</feature>
<dbReference type="GO" id="GO:0004222">
    <property type="term" value="F:metalloendopeptidase activity"/>
    <property type="evidence" value="ECO:0007669"/>
    <property type="project" value="UniProtKB-UniRule"/>
</dbReference>
<evidence type="ECO:0000256" key="4">
    <source>
        <dbReference type="RuleBase" id="RU361183"/>
    </source>
</evidence>
<feature type="binding site" evidence="3">
    <location>
        <position position="142"/>
    </location>
    <ligand>
        <name>Zn(2+)</name>
        <dbReference type="ChEBI" id="CHEBI:29105"/>
        <note>catalytic</note>
    </ligand>
</feature>
<comment type="caution">
    <text evidence="3">Lacks conserved residue(s) required for the propagation of feature annotation.</text>
</comment>
<dbReference type="InterPro" id="IPR024079">
    <property type="entry name" value="MetalloPept_cat_dom_sf"/>
</dbReference>
<dbReference type="AlphaFoldDB" id="A0A8X6N322"/>
<evidence type="ECO:0000256" key="2">
    <source>
        <dbReference type="ARBA" id="ARBA00025529"/>
    </source>
</evidence>
<dbReference type="PRINTS" id="PR00480">
    <property type="entry name" value="ASTACIN"/>
</dbReference>
<dbReference type="PANTHER" id="PTHR10127">
    <property type="entry name" value="DISCOIDIN, CUB, EGF, LAMININ , AND ZINC METALLOPROTEASE DOMAIN CONTAINING"/>
    <property type="match status" value="1"/>
</dbReference>
<keyword evidence="3 4" id="KW-0645">Protease</keyword>
<dbReference type="OrthoDB" id="6421860at2759"/>
<dbReference type="Proteomes" id="UP000887013">
    <property type="component" value="Unassembled WGS sequence"/>
</dbReference>
<dbReference type="Pfam" id="PF01400">
    <property type="entry name" value="Astacin"/>
    <property type="match status" value="1"/>
</dbReference>
<comment type="cofactor">
    <cofactor evidence="3 4">
        <name>Zn(2+)</name>
        <dbReference type="ChEBI" id="CHEBI:29105"/>
    </cofactor>
    <text evidence="3 4">Binds 1 zinc ion per subunit.</text>
</comment>
<protein>
    <recommendedName>
        <fullName evidence="4">Metalloendopeptidase</fullName>
        <ecNumber evidence="4">3.4.24.-</ecNumber>
    </recommendedName>
</protein>
<dbReference type="CDD" id="cd04280">
    <property type="entry name" value="ZnMc_astacin_like"/>
    <property type="match status" value="1"/>
</dbReference>
<dbReference type="GO" id="GO:0006508">
    <property type="term" value="P:proteolysis"/>
    <property type="evidence" value="ECO:0007669"/>
    <property type="project" value="UniProtKB-KW"/>
</dbReference>
<dbReference type="PANTHER" id="PTHR10127:SF850">
    <property type="entry name" value="METALLOENDOPEPTIDASE"/>
    <property type="match status" value="1"/>
</dbReference>
<comment type="caution">
    <text evidence="6">The sequence shown here is derived from an EMBL/GenBank/DDBJ whole genome shotgun (WGS) entry which is preliminary data.</text>
</comment>
<reference evidence="6" key="1">
    <citation type="submission" date="2020-08" db="EMBL/GenBank/DDBJ databases">
        <title>Multicomponent nature underlies the extraordinary mechanical properties of spider dragline silk.</title>
        <authorList>
            <person name="Kono N."/>
            <person name="Nakamura H."/>
            <person name="Mori M."/>
            <person name="Yoshida Y."/>
            <person name="Ohtoshi R."/>
            <person name="Malay A.D."/>
            <person name="Moran D.A.P."/>
            <person name="Tomita M."/>
            <person name="Numata K."/>
            <person name="Arakawa K."/>
        </authorList>
    </citation>
    <scope>NUCLEOTIDE SEQUENCE</scope>
</reference>
<dbReference type="InterPro" id="IPR006026">
    <property type="entry name" value="Peptidase_Metallo"/>
</dbReference>
<proteinExistence type="predicted"/>
<comment type="function">
    <text evidence="2">Zinc metalloprotease. Provoques deadhesion of endothelial cells from cell cultures, and also degradation of fibronectin, fibrinogen and gelatin in vitro. Its role in the venom is not fully understood but it might act as a spreading factor that facilitates diffusion of other venom toxins. Alternatively, it might be involved in the proteolytic processing of other venom toxins or it might play a role in extra-oral digestion of prey.</text>
</comment>
<dbReference type="EMBL" id="BMAW01004887">
    <property type="protein sequence ID" value="GFS91408.1"/>
    <property type="molecule type" value="Genomic_DNA"/>
</dbReference>
<evidence type="ECO:0000256" key="1">
    <source>
        <dbReference type="ARBA" id="ARBA00011245"/>
    </source>
</evidence>
<evidence type="ECO:0000256" key="3">
    <source>
        <dbReference type="PROSITE-ProRule" id="PRU01211"/>
    </source>
</evidence>
<dbReference type="GO" id="GO:0008270">
    <property type="term" value="F:zinc ion binding"/>
    <property type="evidence" value="ECO:0007669"/>
    <property type="project" value="UniProtKB-UniRule"/>
</dbReference>
<dbReference type="EC" id="3.4.24.-" evidence="4"/>
<keyword evidence="7" id="KW-1185">Reference proteome</keyword>
<dbReference type="PROSITE" id="PS51864">
    <property type="entry name" value="ASTACIN"/>
    <property type="match status" value="1"/>
</dbReference>
<sequence>MGNCGNRLFFQEDEMEDDEIMRADGSSVSSVNVYGPNTYRHKKHVAASDDQLWPDGIIPFEMDHSLDYNRERIEKAMRTIEKHSRIRFIKRTNENPFLNISKQDGCWFYNGDGKRPRISLGIGCNSYGTILHELMHAIGFPHEQRRPDRDEYITINWQNIKKGQVSQFKRLNPFEYKWSEFPFDYKSIMMYHSYEFSKNGYRTIETKDGREIPGNVCLSDLDKQKLGLL</sequence>
<accession>A0A8X6N322</accession>
<dbReference type="SUPFAM" id="SSF55486">
    <property type="entry name" value="Metalloproteases ('zincins'), catalytic domain"/>
    <property type="match status" value="1"/>
</dbReference>
<keyword evidence="3 4" id="KW-0479">Metal-binding</keyword>
<dbReference type="InterPro" id="IPR001506">
    <property type="entry name" value="Peptidase_M12A"/>
</dbReference>
<gene>
    <name evidence="6" type="primary">nas-7</name>
    <name evidence="6" type="ORF">NPIL_180751</name>
</gene>
<keyword evidence="3 4" id="KW-0482">Metalloprotease</keyword>
<evidence type="ECO:0000313" key="6">
    <source>
        <dbReference type="EMBL" id="GFS91408.1"/>
    </source>
</evidence>
<feature type="domain" description="Peptidase M12A" evidence="5">
    <location>
        <begin position="44"/>
        <end position="229"/>
    </location>
</feature>
<dbReference type="Gene3D" id="3.40.390.10">
    <property type="entry name" value="Collagenase (Catalytic Domain)"/>
    <property type="match status" value="1"/>
</dbReference>
<keyword evidence="3 4" id="KW-0378">Hydrolase</keyword>
<feature type="active site" evidence="3">
    <location>
        <position position="133"/>
    </location>
</feature>
<evidence type="ECO:0000313" key="7">
    <source>
        <dbReference type="Proteomes" id="UP000887013"/>
    </source>
</evidence>
<comment type="subunit">
    <text evidence="1">Monomer.</text>
</comment>
<evidence type="ECO:0000259" key="5">
    <source>
        <dbReference type="PROSITE" id="PS51864"/>
    </source>
</evidence>
<feature type="binding site" evidence="3">
    <location>
        <position position="136"/>
    </location>
    <ligand>
        <name>Zn(2+)</name>
        <dbReference type="ChEBI" id="CHEBI:29105"/>
        <note>catalytic</note>
    </ligand>
</feature>
<name>A0A8X6N322_NEPPI</name>
<organism evidence="6 7">
    <name type="scientific">Nephila pilipes</name>
    <name type="common">Giant wood spider</name>
    <name type="synonym">Nephila maculata</name>
    <dbReference type="NCBI Taxonomy" id="299642"/>
    <lineage>
        <taxon>Eukaryota</taxon>
        <taxon>Metazoa</taxon>
        <taxon>Ecdysozoa</taxon>
        <taxon>Arthropoda</taxon>
        <taxon>Chelicerata</taxon>
        <taxon>Arachnida</taxon>
        <taxon>Araneae</taxon>
        <taxon>Araneomorphae</taxon>
        <taxon>Entelegynae</taxon>
        <taxon>Araneoidea</taxon>
        <taxon>Nephilidae</taxon>
        <taxon>Nephila</taxon>
    </lineage>
</organism>
<dbReference type="SMART" id="SM00235">
    <property type="entry name" value="ZnMc"/>
    <property type="match status" value="1"/>
</dbReference>